<name>A0A9P1C5T2_9DINO</name>
<dbReference type="EMBL" id="CAMXCT010000882">
    <property type="protein sequence ID" value="CAI3984356.1"/>
    <property type="molecule type" value="Genomic_DNA"/>
</dbReference>
<comment type="caution">
    <text evidence="1">The sequence shown here is derived from an EMBL/GenBank/DDBJ whole genome shotgun (WGS) entry which is preliminary data.</text>
</comment>
<dbReference type="EMBL" id="CAMXCT030000882">
    <property type="protein sequence ID" value="CAL4771668.1"/>
    <property type="molecule type" value="Genomic_DNA"/>
</dbReference>
<dbReference type="EMBL" id="CAMXCT020000882">
    <property type="protein sequence ID" value="CAL1137731.1"/>
    <property type="molecule type" value="Genomic_DNA"/>
</dbReference>
<dbReference type="AlphaFoldDB" id="A0A9P1C5T2"/>
<organism evidence="1">
    <name type="scientific">Cladocopium goreaui</name>
    <dbReference type="NCBI Taxonomy" id="2562237"/>
    <lineage>
        <taxon>Eukaryota</taxon>
        <taxon>Sar</taxon>
        <taxon>Alveolata</taxon>
        <taxon>Dinophyceae</taxon>
        <taxon>Suessiales</taxon>
        <taxon>Symbiodiniaceae</taxon>
        <taxon>Cladocopium</taxon>
    </lineage>
</organism>
<accession>A0A9P1C5T2</accession>
<evidence type="ECO:0000313" key="2">
    <source>
        <dbReference type="EMBL" id="CAL1137731.1"/>
    </source>
</evidence>
<sequence length="264" mass="28717">MTENGSRSQSHTGCESERDEHSVTVRLFSIAGDEICTLQVPVNVTLAGLKDELSRVSHQLVTQSDCLCCGEETWWDAGSKPLQRMKVSLPGVSESGLEITWVKKELDAGDQCFYIGPSLASNSVVERGDACQIAAAGGCGHLKYRSVFFPRANITLMVHEQHLSRSPPGLKSLPSGCQVGDIFFYTGPPRKGCNGTMLLPGTRGEIVEAGLIEGSVRLHFQNFPGLCSVEFQNLATDPPKFPCSALLRRFLQRFVVKLCGALSR</sequence>
<dbReference type="OrthoDB" id="10366667at2759"/>
<gene>
    <name evidence="1" type="ORF">C1SCF055_LOCUS11898</name>
</gene>
<evidence type="ECO:0000313" key="4">
    <source>
        <dbReference type="Proteomes" id="UP001152797"/>
    </source>
</evidence>
<protein>
    <submittedName>
        <fullName evidence="3">PKHD-type hydroxylase</fullName>
    </submittedName>
</protein>
<dbReference type="Proteomes" id="UP001152797">
    <property type="component" value="Unassembled WGS sequence"/>
</dbReference>
<evidence type="ECO:0000313" key="1">
    <source>
        <dbReference type="EMBL" id="CAI3984356.1"/>
    </source>
</evidence>
<evidence type="ECO:0000313" key="3">
    <source>
        <dbReference type="EMBL" id="CAL4771668.1"/>
    </source>
</evidence>
<reference evidence="1" key="1">
    <citation type="submission" date="2022-10" db="EMBL/GenBank/DDBJ databases">
        <authorList>
            <person name="Chen Y."/>
            <person name="Dougan E. K."/>
            <person name="Chan C."/>
            <person name="Rhodes N."/>
            <person name="Thang M."/>
        </authorList>
    </citation>
    <scope>NUCLEOTIDE SEQUENCE</scope>
</reference>
<keyword evidence="4" id="KW-1185">Reference proteome</keyword>
<reference evidence="2" key="2">
    <citation type="submission" date="2024-04" db="EMBL/GenBank/DDBJ databases">
        <authorList>
            <person name="Chen Y."/>
            <person name="Shah S."/>
            <person name="Dougan E. K."/>
            <person name="Thang M."/>
            <person name="Chan C."/>
        </authorList>
    </citation>
    <scope>NUCLEOTIDE SEQUENCE [LARGE SCALE GENOMIC DNA]</scope>
</reference>
<proteinExistence type="predicted"/>